<comment type="caution">
    <text evidence="1">The sequence shown here is derived from an EMBL/GenBank/DDBJ whole genome shotgun (WGS) entry which is preliminary data.</text>
</comment>
<organism evidence="1 2">
    <name type="scientific">Haematococcus lacustris</name>
    <name type="common">Green alga</name>
    <name type="synonym">Haematococcus pluvialis</name>
    <dbReference type="NCBI Taxonomy" id="44745"/>
    <lineage>
        <taxon>Eukaryota</taxon>
        <taxon>Viridiplantae</taxon>
        <taxon>Chlorophyta</taxon>
        <taxon>core chlorophytes</taxon>
        <taxon>Chlorophyceae</taxon>
        <taxon>CS clade</taxon>
        <taxon>Chlamydomonadales</taxon>
        <taxon>Haematococcaceae</taxon>
        <taxon>Haematococcus</taxon>
    </lineage>
</organism>
<name>A0A6A0AIS8_HAELA</name>
<dbReference type="InterPro" id="IPR029787">
    <property type="entry name" value="Nucleotide_cyclase"/>
</dbReference>
<feature type="non-terminal residue" evidence="1">
    <location>
        <position position="1"/>
    </location>
</feature>
<reference evidence="1 2" key="1">
    <citation type="submission" date="2020-02" db="EMBL/GenBank/DDBJ databases">
        <title>Draft genome sequence of Haematococcus lacustris strain NIES-144.</title>
        <authorList>
            <person name="Morimoto D."/>
            <person name="Nakagawa S."/>
            <person name="Yoshida T."/>
            <person name="Sawayama S."/>
        </authorList>
    </citation>
    <scope>NUCLEOTIDE SEQUENCE [LARGE SCALE GENOMIC DNA]</scope>
    <source>
        <strain evidence="1 2">NIES-144</strain>
    </source>
</reference>
<evidence type="ECO:0000313" key="2">
    <source>
        <dbReference type="Proteomes" id="UP000485058"/>
    </source>
</evidence>
<gene>
    <name evidence="1" type="ORF">HaLaN_32116</name>
</gene>
<evidence type="ECO:0000313" key="1">
    <source>
        <dbReference type="EMBL" id="GFH32829.1"/>
    </source>
</evidence>
<sequence>MCHACPGGLVFLAGSCFKQLAVQQLTPQLLVVHMANYLLEAEAEAEPVYLACMGEQLSRLLVACPIRCLRPMSTSLLEAPCSRAAVVYLTVVGLGSLTAWDSQVAGSALALCHTILDRQLHLYGGYCVEQAEAVYLATFCHPHTAIRWALACIQLCLVAAWPHQLLQHVLGEEVVISRDNYVSLQPVPTRAEPWL</sequence>
<dbReference type="Gene3D" id="3.30.70.1230">
    <property type="entry name" value="Nucleotide cyclase"/>
    <property type="match status" value="1"/>
</dbReference>
<dbReference type="AlphaFoldDB" id="A0A6A0AIS8"/>
<dbReference type="EMBL" id="BLLF01007210">
    <property type="protein sequence ID" value="GFH32829.1"/>
    <property type="molecule type" value="Genomic_DNA"/>
</dbReference>
<dbReference type="Proteomes" id="UP000485058">
    <property type="component" value="Unassembled WGS sequence"/>
</dbReference>
<proteinExistence type="predicted"/>
<protein>
    <submittedName>
        <fullName evidence="1">Guanylate cyclase domain-containing protein</fullName>
    </submittedName>
</protein>
<dbReference type="SUPFAM" id="SSF55073">
    <property type="entry name" value="Nucleotide cyclase"/>
    <property type="match status" value="1"/>
</dbReference>
<keyword evidence="2" id="KW-1185">Reference proteome</keyword>
<accession>A0A6A0AIS8</accession>
<feature type="non-terminal residue" evidence="1">
    <location>
        <position position="195"/>
    </location>
</feature>